<dbReference type="SUPFAM" id="SSF49503">
    <property type="entry name" value="Cupredoxins"/>
    <property type="match status" value="1"/>
</dbReference>
<sequence length="134" mass="14431">MGHNKQGRVSAIATGFVLMVFLIGQSGVMLASATKYVVGDRTGGWAFGVSCNWPPHPGKPIFKANDTLVFKYSAGHHNVARVSKDGYRNCTAGEGAQVYSSGNDKIQLVKGKNYFICTYPNHCTFGVRLTVTAI</sequence>
<dbReference type="PANTHER" id="PTHR33021">
    <property type="entry name" value="BLUE COPPER PROTEIN"/>
    <property type="match status" value="1"/>
</dbReference>
<evidence type="ECO:0000313" key="5">
    <source>
        <dbReference type="Proteomes" id="UP000525078"/>
    </source>
</evidence>
<evidence type="ECO:0000313" key="6">
    <source>
        <dbReference type="Proteomes" id="UP000583929"/>
    </source>
</evidence>
<dbReference type="Proteomes" id="UP000525078">
    <property type="component" value="Unassembled WGS sequence"/>
</dbReference>
<dbReference type="InterPro" id="IPR008972">
    <property type="entry name" value="Cupredoxin"/>
</dbReference>
<gene>
    <name evidence="4" type="ORF">F8388_010577</name>
    <name evidence="3" type="ORF">G4B88_020403</name>
</gene>
<dbReference type="AlphaFoldDB" id="A0A7J6GSC9"/>
<dbReference type="InterPro" id="IPR003245">
    <property type="entry name" value="Phytocyanin_dom"/>
</dbReference>
<keyword evidence="6" id="KW-1185">Reference proteome</keyword>
<dbReference type="PROSITE" id="PS51485">
    <property type="entry name" value="PHYTOCYANIN"/>
    <property type="match status" value="1"/>
</dbReference>
<dbReference type="InterPro" id="IPR039391">
    <property type="entry name" value="Phytocyanin-like"/>
</dbReference>
<feature type="domain" description="Phytocyanin" evidence="2">
    <location>
        <begin position="34"/>
        <end position="134"/>
    </location>
</feature>
<name>A0A7J6GSC9_CANSA</name>
<dbReference type="EMBL" id="JAATIQ010000698">
    <property type="protein sequence ID" value="KAF4348340.1"/>
    <property type="molecule type" value="Genomic_DNA"/>
</dbReference>
<keyword evidence="1" id="KW-0812">Transmembrane</keyword>
<reference evidence="5 6" key="1">
    <citation type="journal article" date="2020" name="bioRxiv">
        <title>Sequence and annotation of 42 cannabis genomes reveals extensive copy number variation in cannabinoid synthesis and pathogen resistance genes.</title>
        <authorList>
            <person name="Mckernan K.J."/>
            <person name="Helbert Y."/>
            <person name="Kane L.T."/>
            <person name="Ebling H."/>
            <person name="Zhang L."/>
            <person name="Liu B."/>
            <person name="Eaton Z."/>
            <person name="Mclaughlin S."/>
            <person name="Kingan S."/>
            <person name="Baybayan P."/>
            <person name="Concepcion G."/>
            <person name="Jordan M."/>
            <person name="Riva A."/>
            <person name="Barbazuk W."/>
            <person name="Harkins T."/>
        </authorList>
    </citation>
    <scope>NUCLEOTIDE SEQUENCE [LARGE SCALE GENOMIC DNA]</scope>
    <source>
        <strain evidence="5 6">cv. Jamaican Lion 4</strain>
        <strain evidence="3">Father</strain>
        <strain evidence="4">Mother</strain>
        <tissue evidence="4">Leaf</tissue>
    </source>
</reference>
<dbReference type="EMBL" id="JAATIP010000046">
    <property type="protein sequence ID" value="KAF4384979.1"/>
    <property type="molecule type" value="Genomic_DNA"/>
</dbReference>
<evidence type="ECO:0000313" key="4">
    <source>
        <dbReference type="EMBL" id="KAF4384979.1"/>
    </source>
</evidence>
<dbReference type="Gene3D" id="2.60.40.420">
    <property type="entry name" value="Cupredoxins - blue copper proteins"/>
    <property type="match status" value="1"/>
</dbReference>
<dbReference type="Pfam" id="PF02298">
    <property type="entry name" value="Cu_bind_like"/>
    <property type="match status" value="1"/>
</dbReference>
<proteinExistence type="predicted"/>
<keyword evidence="1" id="KW-1133">Transmembrane helix</keyword>
<keyword evidence="1" id="KW-0472">Membrane</keyword>
<dbReference type="GO" id="GO:0009055">
    <property type="term" value="F:electron transfer activity"/>
    <property type="evidence" value="ECO:0007669"/>
    <property type="project" value="InterPro"/>
</dbReference>
<comment type="caution">
    <text evidence="4">The sequence shown here is derived from an EMBL/GenBank/DDBJ whole genome shotgun (WGS) entry which is preliminary data.</text>
</comment>
<accession>A0A7J6GSC9</accession>
<evidence type="ECO:0000256" key="1">
    <source>
        <dbReference type="SAM" id="Phobius"/>
    </source>
</evidence>
<dbReference type="Proteomes" id="UP000583929">
    <property type="component" value="Unassembled WGS sequence"/>
</dbReference>
<evidence type="ECO:0000259" key="2">
    <source>
        <dbReference type="PROSITE" id="PS51485"/>
    </source>
</evidence>
<dbReference type="GO" id="GO:0005886">
    <property type="term" value="C:plasma membrane"/>
    <property type="evidence" value="ECO:0007669"/>
    <property type="project" value="TreeGrafter"/>
</dbReference>
<protein>
    <recommendedName>
        <fullName evidence="2">Phytocyanin domain-containing protein</fullName>
    </recommendedName>
</protein>
<organism evidence="4 5">
    <name type="scientific">Cannabis sativa</name>
    <name type="common">Hemp</name>
    <name type="synonym">Marijuana</name>
    <dbReference type="NCBI Taxonomy" id="3483"/>
    <lineage>
        <taxon>Eukaryota</taxon>
        <taxon>Viridiplantae</taxon>
        <taxon>Streptophyta</taxon>
        <taxon>Embryophyta</taxon>
        <taxon>Tracheophyta</taxon>
        <taxon>Spermatophyta</taxon>
        <taxon>Magnoliopsida</taxon>
        <taxon>eudicotyledons</taxon>
        <taxon>Gunneridae</taxon>
        <taxon>Pentapetalae</taxon>
        <taxon>rosids</taxon>
        <taxon>fabids</taxon>
        <taxon>Rosales</taxon>
        <taxon>Cannabaceae</taxon>
        <taxon>Cannabis</taxon>
    </lineage>
</organism>
<feature type="transmembrane region" description="Helical" evidence="1">
    <location>
        <begin position="12"/>
        <end position="31"/>
    </location>
</feature>
<dbReference type="PANTHER" id="PTHR33021:SF9">
    <property type="entry name" value="PUTATIVE, EXPRESSED-RELATED"/>
    <property type="match status" value="1"/>
</dbReference>
<evidence type="ECO:0000313" key="3">
    <source>
        <dbReference type="EMBL" id="KAF4348340.1"/>
    </source>
</evidence>